<feature type="region of interest" description="Disordered" evidence="1">
    <location>
        <begin position="31"/>
        <end position="51"/>
    </location>
</feature>
<accession>A0AA48KFA4</accession>
<dbReference type="AlphaFoldDB" id="A0AA48KFA4"/>
<reference evidence="2" key="1">
    <citation type="journal article" date="2023" name="Int. J. Syst. Evol. Microbiol.">
        <title>Mesoterricola silvestris gen. nov., sp. nov., Mesoterricola sediminis sp. nov., Geothrix oryzae sp. nov., Geothrix edaphica sp. nov., Geothrix rubra sp. nov., and Geothrix limicola sp. nov., six novel members of Acidobacteriota isolated from soils.</title>
        <authorList>
            <person name="Itoh H."/>
            <person name="Sugisawa Y."/>
            <person name="Mise K."/>
            <person name="Xu Z."/>
            <person name="Kuniyasu M."/>
            <person name="Ushijima N."/>
            <person name="Kawano K."/>
            <person name="Kobayashi E."/>
            <person name="Shiratori Y."/>
            <person name="Masuda Y."/>
            <person name="Senoo K."/>
        </authorList>
    </citation>
    <scope>NUCLEOTIDE SEQUENCE</scope>
    <source>
        <strain evidence="2">W786</strain>
    </source>
</reference>
<name>A0AA48KFA4_9BACT</name>
<dbReference type="Proteomes" id="UP001228113">
    <property type="component" value="Chromosome"/>
</dbReference>
<evidence type="ECO:0000313" key="3">
    <source>
        <dbReference type="Proteomes" id="UP001228113"/>
    </source>
</evidence>
<sequence length="77" mass="8304">MLILLSITLLILVMLWSQISGHAGQPWHNDVRAHQEGIPGGGADPTSEPGFTQRVASTSLGVFDPRFKVDEPVRAPS</sequence>
<dbReference type="KEGG" id="msea:METESE_12110"/>
<proteinExistence type="predicted"/>
<protein>
    <submittedName>
        <fullName evidence="2">Uncharacterized protein</fullName>
    </submittedName>
</protein>
<gene>
    <name evidence="2" type="ORF">METESE_12110</name>
</gene>
<evidence type="ECO:0000256" key="1">
    <source>
        <dbReference type="SAM" id="MobiDB-lite"/>
    </source>
</evidence>
<dbReference type="EMBL" id="AP027081">
    <property type="protein sequence ID" value="BDU76253.1"/>
    <property type="molecule type" value="Genomic_DNA"/>
</dbReference>
<evidence type="ECO:0000313" key="2">
    <source>
        <dbReference type="EMBL" id="BDU76253.1"/>
    </source>
</evidence>
<keyword evidence="3" id="KW-1185">Reference proteome</keyword>
<organism evidence="2 3">
    <name type="scientific">Mesoterricola sediminis</name>
    <dbReference type="NCBI Taxonomy" id="2927980"/>
    <lineage>
        <taxon>Bacteria</taxon>
        <taxon>Pseudomonadati</taxon>
        <taxon>Acidobacteriota</taxon>
        <taxon>Holophagae</taxon>
        <taxon>Holophagales</taxon>
        <taxon>Holophagaceae</taxon>
        <taxon>Mesoterricola</taxon>
    </lineage>
</organism>